<accession>A0A8A1LPP3</accession>
<protein>
    <submittedName>
        <fullName evidence="1">Uncharacterized protein</fullName>
    </submittedName>
</protein>
<dbReference type="Proteomes" id="UP000663419">
    <property type="component" value="Chromosome 4"/>
</dbReference>
<proteinExistence type="predicted"/>
<evidence type="ECO:0000313" key="2">
    <source>
        <dbReference type="Proteomes" id="UP000663419"/>
    </source>
</evidence>
<gene>
    <name evidence="1" type="ORF">I7I53_03737</name>
</gene>
<dbReference type="EMBL" id="CP069105">
    <property type="protein sequence ID" value="QSS55761.1"/>
    <property type="molecule type" value="Genomic_DNA"/>
</dbReference>
<dbReference type="VEuPathDB" id="FungiDB:I7I53_03737"/>
<organism evidence="1 2">
    <name type="scientific">Ajellomyces capsulatus (strain H88)</name>
    <name type="common">Darling's disease fungus</name>
    <name type="synonym">Histoplasma capsulatum</name>
    <dbReference type="NCBI Taxonomy" id="544711"/>
    <lineage>
        <taxon>Eukaryota</taxon>
        <taxon>Fungi</taxon>
        <taxon>Dikarya</taxon>
        <taxon>Ascomycota</taxon>
        <taxon>Pezizomycotina</taxon>
        <taxon>Eurotiomycetes</taxon>
        <taxon>Eurotiomycetidae</taxon>
        <taxon>Onygenales</taxon>
        <taxon>Ajellomycetaceae</taxon>
        <taxon>Histoplasma</taxon>
    </lineage>
</organism>
<reference evidence="1" key="1">
    <citation type="submission" date="2021-01" db="EMBL/GenBank/DDBJ databases">
        <title>Chromosome-level genome assembly of a human fungal pathogen reveals clustering of transcriptionally co-regulated genes.</title>
        <authorList>
            <person name="Voorhies M."/>
            <person name="Cohen S."/>
            <person name="Shea T.P."/>
            <person name="Petrus S."/>
            <person name="Munoz J.F."/>
            <person name="Poplawski S."/>
            <person name="Goldman W.E."/>
            <person name="Michael T."/>
            <person name="Cuomo C.A."/>
            <person name="Sil A."/>
            <person name="Beyhan S."/>
        </authorList>
    </citation>
    <scope>NUCLEOTIDE SEQUENCE</scope>
    <source>
        <strain evidence="1">H88</strain>
    </source>
</reference>
<sequence length="76" mass="9366">MNPKHTRVGPWKRYLLDIRTKETKKDEKKNRKKKETSLLYIFTRYIMWIKSFLQARVPSSFFHHSGNSIRVWQIDR</sequence>
<name>A0A8A1LPP3_AJEC8</name>
<dbReference type="AlphaFoldDB" id="A0A8A1LPP3"/>
<evidence type="ECO:0000313" key="1">
    <source>
        <dbReference type="EMBL" id="QSS55761.1"/>
    </source>
</evidence>